<dbReference type="Proteomes" id="UP001596242">
    <property type="component" value="Unassembled WGS sequence"/>
</dbReference>
<dbReference type="InterPro" id="IPR024473">
    <property type="entry name" value="Transposases_IS4_N"/>
</dbReference>
<name>A0ABW1LSZ7_9ACTN</name>
<proteinExistence type="predicted"/>
<feature type="domain" description="Transposase IS4 N-terminal" evidence="1">
    <location>
        <begin position="23"/>
        <end position="114"/>
    </location>
</feature>
<protein>
    <submittedName>
        <fullName evidence="2">Transposase domain-containing protein</fullName>
    </submittedName>
</protein>
<dbReference type="EMBL" id="JBHSPT010000006">
    <property type="protein sequence ID" value="MFC6054313.1"/>
    <property type="molecule type" value="Genomic_DNA"/>
</dbReference>
<dbReference type="Pfam" id="PF13006">
    <property type="entry name" value="Nterm_IS4"/>
    <property type="match status" value="1"/>
</dbReference>
<reference evidence="3" key="1">
    <citation type="journal article" date="2019" name="Int. J. Syst. Evol. Microbiol.">
        <title>The Global Catalogue of Microorganisms (GCM) 10K type strain sequencing project: providing services to taxonomists for standard genome sequencing and annotation.</title>
        <authorList>
            <consortium name="The Broad Institute Genomics Platform"/>
            <consortium name="The Broad Institute Genome Sequencing Center for Infectious Disease"/>
            <person name="Wu L."/>
            <person name="Ma J."/>
        </authorList>
    </citation>
    <scope>NUCLEOTIDE SEQUENCE [LARGE SCALE GENOMIC DNA]</scope>
    <source>
        <strain evidence="3">JCM 12763</strain>
    </source>
</reference>
<accession>A0ABW1LSZ7</accession>
<gene>
    <name evidence="2" type="ORF">ACFP50_02150</name>
</gene>
<dbReference type="RefSeq" id="WP_386392680.1">
    <property type="nucleotide sequence ID" value="NZ_JBHSPT010000006.1"/>
</dbReference>
<evidence type="ECO:0000259" key="1">
    <source>
        <dbReference type="Pfam" id="PF13006"/>
    </source>
</evidence>
<evidence type="ECO:0000313" key="3">
    <source>
        <dbReference type="Proteomes" id="UP001596242"/>
    </source>
</evidence>
<keyword evidence="3" id="KW-1185">Reference proteome</keyword>
<evidence type="ECO:0000313" key="2">
    <source>
        <dbReference type="EMBL" id="MFC6054313.1"/>
    </source>
</evidence>
<organism evidence="2 3">
    <name type="scientific">Streptomyces pratens</name>
    <dbReference type="NCBI Taxonomy" id="887456"/>
    <lineage>
        <taxon>Bacteria</taxon>
        <taxon>Bacillati</taxon>
        <taxon>Actinomycetota</taxon>
        <taxon>Actinomycetes</taxon>
        <taxon>Kitasatosporales</taxon>
        <taxon>Streptomycetaceae</taxon>
        <taxon>Streptomyces</taxon>
    </lineage>
</organism>
<sequence length="136" mass="15073">MPRRSLRHRAVRGCSAGRPCHGGDLTAVYPPELVDVVLSKTEAREVRSRLLPDRLMVYFMLGKALFSPYPYPEALRKLAEPARRQGGWGGWRIPDKTAVSRARKNLGAGPLRKLLAQVEPGVATEPTPGAYWRGRG</sequence>
<comment type="caution">
    <text evidence="2">The sequence shown here is derived from an EMBL/GenBank/DDBJ whole genome shotgun (WGS) entry which is preliminary data.</text>
</comment>